<dbReference type="Proteomes" id="UP000035034">
    <property type="component" value="Unassembled WGS sequence"/>
</dbReference>
<name>H0R2G3_9ACTN</name>
<reference evidence="1 2" key="1">
    <citation type="submission" date="2011-12" db="EMBL/GenBank/DDBJ databases">
        <title>Whole genome shotgun sequence of Gordonia effusa NBRC 100432.</title>
        <authorList>
            <person name="Yoshida I."/>
            <person name="Takarada H."/>
            <person name="Hosoyama A."/>
            <person name="Tsuchikane K."/>
            <person name="Katsumata H."/>
            <person name="Yamazaki S."/>
            <person name="Fujita N."/>
        </authorList>
    </citation>
    <scope>NUCLEOTIDE SEQUENCE [LARGE SCALE GENOMIC DNA]</scope>
    <source>
        <strain evidence="1 2">NBRC 100432</strain>
    </source>
</reference>
<comment type="caution">
    <text evidence="1">The sequence shown here is derived from an EMBL/GenBank/DDBJ whole genome shotgun (WGS) entry which is preliminary data.</text>
</comment>
<keyword evidence="2" id="KW-1185">Reference proteome</keyword>
<protein>
    <recommendedName>
        <fullName evidence="3">DUF2716 domain-containing protein</fullName>
    </recommendedName>
</protein>
<accession>H0R2G3</accession>
<dbReference type="OrthoDB" id="80999at2"/>
<evidence type="ECO:0008006" key="3">
    <source>
        <dbReference type="Google" id="ProtNLM"/>
    </source>
</evidence>
<dbReference type="eggNOG" id="ENOG50332H8">
    <property type="taxonomic scope" value="Bacteria"/>
</dbReference>
<dbReference type="STRING" id="1077974.GOEFS_077_00560"/>
<organism evidence="1 2">
    <name type="scientific">Gordonia effusa NBRC 100432</name>
    <dbReference type="NCBI Taxonomy" id="1077974"/>
    <lineage>
        <taxon>Bacteria</taxon>
        <taxon>Bacillati</taxon>
        <taxon>Actinomycetota</taxon>
        <taxon>Actinomycetes</taxon>
        <taxon>Mycobacteriales</taxon>
        <taxon>Gordoniaceae</taxon>
        <taxon>Gordonia</taxon>
    </lineage>
</organism>
<dbReference type="AlphaFoldDB" id="H0R2G3"/>
<dbReference type="InterPro" id="IPR020323">
    <property type="entry name" value="DUF2716"/>
</dbReference>
<proteinExistence type="predicted"/>
<dbReference type="EMBL" id="BAEH01000077">
    <property type="protein sequence ID" value="GAB19264.1"/>
    <property type="molecule type" value="Genomic_DNA"/>
</dbReference>
<gene>
    <name evidence="1" type="ORF">GOEFS_077_00560</name>
</gene>
<sequence>MPPGWTVLSDDDRQRYWSAFELKFGEFRPGVEAENWPAISEPVPSLTFDLSVTTPSPAWAARFDALNAEALRCFVEEFADAEWVVLDWQHDGYRFDPARHAGAFGARWEVSVYPDGDYYLFARPDLSEGTFGHPWEQTLCVFGSRLIGTLGRTLSTWLPLKRVDGQPLSSWS</sequence>
<dbReference type="Pfam" id="PF10898">
    <property type="entry name" value="DUF2716"/>
    <property type="match status" value="1"/>
</dbReference>
<evidence type="ECO:0000313" key="2">
    <source>
        <dbReference type="Proteomes" id="UP000035034"/>
    </source>
</evidence>
<evidence type="ECO:0000313" key="1">
    <source>
        <dbReference type="EMBL" id="GAB19264.1"/>
    </source>
</evidence>